<dbReference type="OrthoDB" id="432970at2759"/>
<protein>
    <submittedName>
        <fullName evidence="1">Protein translocase subunit SecA</fullName>
    </submittedName>
</protein>
<sequence>MLRSLVSSYCRVSRRSAAPSTRRWISSTPHLSASWMDKIKGVFTGSKGADSASAETSGSFTLIRFAEEMNKARKLKKLKQFVVGRGSEATFADAFEKQEAIIRYLGGVDPTGENIQTSHKKDAAKQCNCTVIDVENALAKFTWAKDAQKKIEQLRAEGKPMPKNMAEMQKLMGSSPLDVARSNLAKSGQISRNTPCPCGAVERIKANEGEVSRHIYNFTFVEFMILEESLDLAFEWKDWIINRHKIL</sequence>
<evidence type="ECO:0000313" key="1">
    <source>
        <dbReference type="EMBL" id="GER55284.1"/>
    </source>
</evidence>
<organism evidence="1 2">
    <name type="scientific">Striga asiatica</name>
    <name type="common">Asiatic witchweed</name>
    <name type="synonym">Buchnera asiatica</name>
    <dbReference type="NCBI Taxonomy" id="4170"/>
    <lineage>
        <taxon>Eukaryota</taxon>
        <taxon>Viridiplantae</taxon>
        <taxon>Streptophyta</taxon>
        <taxon>Embryophyta</taxon>
        <taxon>Tracheophyta</taxon>
        <taxon>Spermatophyta</taxon>
        <taxon>Magnoliopsida</taxon>
        <taxon>eudicotyledons</taxon>
        <taxon>Gunneridae</taxon>
        <taxon>Pentapetalae</taxon>
        <taxon>asterids</taxon>
        <taxon>lamiids</taxon>
        <taxon>Lamiales</taxon>
        <taxon>Orobanchaceae</taxon>
        <taxon>Buchnereae</taxon>
        <taxon>Striga</taxon>
    </lineage>
</organism>
<dbReference type="PANTHER" id="PTHR36750:SF1">
    <property type="entry name" value="SEC-C MOTIF PROTEIN"/>
    <property type="match status" value="1"/>
</dbReference>
<comment type="caution">
    <text evidence="1">The sequence shown here is derived from an EMBL/GenBank/DDBJ whole genome shotgun (WGS) entry which is preliminary data.</text>
</comment>
<evidence type="ECO:0000313" key="2">
    <source>
        <dbReference type="Proteomes" id="UP000325081"/>
    </source>
</evidence>
<accession>A0A5A7REN4</accession>
<keyword evidence="2" id="KW-1185">Reference proteome</keyword>
<dbReference type="AlphaFoldDB" id="A0A5A7REN4"/>
<reference evidence="2" key="1">
    <citation type="journal article" date="2019" name="Curr. Biol.">
        <title>Genome Sequence of Striga asiatica Provides Insight into the Evolution of Plant Parasitism.</title>
        <authorList>
            <person name="Yoshida S."/>
            <person name="Kim S."/>
            <person name="Wafula E.K."/>
            <person name="Tanskanen J."/>
            <person name="Kim Y.M."/>
            <person name="Honaas L."/>
            <person name="Yang Z."/>
            <person name="Spallek T."/>
            <person name="Conn C.E."/>
            <person name="Ichihashi Y."/>
            <person name="Cheong K."/>
            <person name="Cui S."/>
            <person name="Der J.P."/>
            <person name="Gundlach H."/>
            <person name="Jiao Y."/>
            <person name="Hori C."/>
            <person name="Ishida J.K."/>
            <person name="Kasahara H."/>
            <person name="Kiba T."/>
            <person name="Kim M.S."/>
            <person name="Koo N."/>
            <person name="Laohavisit A."/>
            <person name="Lee Y.H."/>
            <person name="Lumba S."/>
            <person name="McCourt P."/>
            <person name="Mortimer J.C."/>
            <person name="Mutuku J.M."/>
            <person name="Nomura T."/>
            <person name="Sasaki-Sekimoto Y."/>
            <person name="Seto Y."/>
            <person name="Wang Y."/>
            <person name="Wakatake T."/>
            <person name="Sakakibara H."/>
            <person name="Demura T."/>
            <person name="Yamaguchi S."/>
            <person name="Yoneyama K."/>
            <person name="Manabe R.I."/>
            <person name="Nelson D.C."/>
            <person name="Schulman A.H."/>
            <person name="Timko M.P."/>
            <person name="dePamphilis C.W."/>
            <person name="Choi D."/>
            <person name="Shirasu K."/>
        </authorList>
    </citation>
    <scope>NUCLEOTIDE SEQUENCE [LARGE SCALE GENOMIC DNA]</scope>
    <source>
        <strain evidence="2">cv. UVA1</strain>
    </source>
</reference>
<gene>
    <name evidence="1" type="ORF">STAS_32943</name>
</gene>
<dbReference type="PANTHER" id="PTHR36750">
    <property type="entry name" value="SEC-C MOTIF PROTEIN"/>
    <property type="match status" value="1"/>
</dbReference>
<proteinExistence type="predicted"/>
<dbReference type="EMBL" id="BKCP01011626">
    <property type="protein sequence ID" value="GER55284.1"/>
    <property type="molecule type" value="Genomic_DNA"/>
</dbReference>
<dbReference type="Proteomes" id="UP000325081">
    <property type="component" value="Unassembled WGS sequence"/>
</dbReference>
<name>A0A5A7REN4_STRAF</name>